<keyword evidence="3" id="KW-1185">Reference proteome</keyword>
<keyword evidence="1" id="KW-0732">Signal</keyword>
<dbReference type="AlphaFoldDB" id="A0A8H7CVE2"/>
<comment type="caution">
    <text evidence="2">The sequence shown here is derived from an EMBL/GenBank/DDBJ whole genome shotgun (WGS) entry which is preliminary data.</text>
</comment>
<dbReference type="EMBL" id="JACAZH010000013">
    <property type="protein sequence ID" value="KAF7351715.1"/>
    <property type="molecule type" value="Genomic_DNA"/>
</dbReference>
<accession>A0A8H7CVE2</accession>
<sequence>MKFSAVILSMAVSLAPIAHGAAIGNETMAAVEPLAAPFGVNIGQVQATGNMVAWVAGASQCQNVIIGPIGANFCGRPFTLNGISLSAEGCGGGIWLQQNGVAGIWAECASFSEASQCGVVTNYHCV</sequence>
<proteinExistence type="predicted"/>
<protein>
    <recommendedName>
        <fullName evidence="4">SSCRP protein</fullName>
    </recommendedName>
</protein>
<evidence type="ECO:0008006" key="4">
    <source>
        <dbReference type="Google" id="ProtNLM"/>
    </source>
</evidence>
<evidence type="ECO:0000256" key="1">
    <source>
        <dbReference type="SAM" id="SignalP"/>
    </source>
</evidence>
<evidence type="ECO:0000313" key="2">
    <source>
        <dbReference type="EMBL" id="KAF7351715.1"/>
    </source>
</evidence>
<reference evidence="2" key="1">
    <citation type="submission" date="2020-05" db="EMBL/GenBank/DDBJ databases">
        <title>Mycena genomes resolve the evolution of fungal bioluminescence.</title>
        <authorList>
            <person name="Tsai I.J."/>
        </authorList>
    </citation>
    <scope>NUCLEOTIDE SEQUENCE</scope>
    <source>
        <strain evidence="2">160909Yilan</strain>
    </source>
</reference>
<dbReference type="OrthoDB" id="5359219at2759"/>
<organism evidence="2 3">
    <name type="scientific">Mycena sanguinolenta</name>
    <dbReference type="NCBI Taxonomy" id="230812"/>
    <lineage>
        <taxon>Eukaryota</taxon>
        <taxon>Fungi</taxon>
        <taxon>Dikarya</taxon>
        <taxon>Basidiomycota</taxon>
        <taxon>Agaricomycotina</taxon>
        <taxon>Agaricomycetes</taxon>
        <taxon>Agaricomycetidae</taxon>
        <taxon>Agaricales</taxon>
        <taxon>Marasmiineae</taxon>
        <taxon>Mycenaceae</taxon>
        <taxon>Mycena</taxon>
    </lineage>
</organism>
<gene>
    <name evidence="2" type="ORF">MSAN_01604700</name>
</gene>
<dbReference type="Proteomes" id="UP000623467">
    <property type="component" value="Unassembled WGS sequence"/>
</dbReference>
<feature type="signal peptide" evidence="1">
    <location>
        <begin position="1"/>
        <end position="20"/>
    </location>
</feature>
<evidence type="ECO:0000313" key="3">
    <source>
        <dbReference type="Proteomes" id="UP000623467"/>
    </source>
</evidence>
<name>A0A8H7CVE2_9AGAR</name>
<feature type="chain" id="PRO_5034825384" description="SSCRP protein" evidence="1">
    <location>
        <begin position="21"/>
        <end position="126"/>
    </location>
</feature>